<evidence type="ECO:0000313" key="2">
    <source>
        <dbReference type="EMBL" id="KKN62228.1"/>
    </source>
</evidence>
<dbReference type="InterPro" id="IPR043991">
    <property type="entry name" value="Gp3-like"/>
</dbReference>
<feature type="region of interest" description="Disordered" evidence="1">
    <location>
        <begin position="312"/>
        <end position="405"/>
    </location>
</feature>
<dbReference type="AlphaFoldDB" id="A0A0F9V8Q8"/>
<comment type="caution">
    <text evidence="2">The sequence shown here is derived from an EMBL/GenBank/DDBJ whole genome shotgun (WGS) entry which is preliminary data.</text>
</comment>
<proteinExistence type="predicted"/>
<accession>A0A0F9V8Q8</accession>
<name>A0A0F9V8Q8_9ZZZZ</name>
<evidence type="ECO:0000256" key="1">
    <source>
        <dbReference type="SAM" id="MobiDB-lite"/>
    </source>
</evidence>
<protein>
    <submittedName>
        <fullName evidence="2">Uncharacterized protein</fullName>
    </submittedName>
</protein>
<gene>
    <name evidence="2" type="ORF">LCGC14_0513650</name>
</gene>
<feature type="compositionally biased region" description="Basic and acidic residues" evidence="1">
    <location>
        <begin position="342"/>
        <end position="362"/>
    </location>
</feature>
<dbReference type="Pfam" id="PF18897">
    <property type="entry name" value="Gp3-like"/>
    <property type="match status" value="1"/>
</dbReference>
<dbReference type="EMBL" id="LAZR01000631">
    <property type="protein sequence ID" value="KKN62228.1"/>
    <property type="molecule type" value="Genomic_DNA"/>
</dbReference>
<reference evidence="2" key="1">
    <citation type="journal article" date="2015" name="Nature">
        <title>Complex archaea that bridge the gap between prokaryotes and eukaryotes.</title>
        <authorList>
            <person name="Spang A."/>
            <person name="Saw J.H."/>
            <person name="Jorgensen S.L."/>
            <person name="Zaremba-Niedzwiedzka K."/>
            <person name="Martijn J."/>
            <person name="Lind A.E."/>
            <person name="van Eijk R."/>
            <person name="Schleper C."/>
            <person name="Guy L."/>
            <person name="Ettema T.J."/>
        </authorList>
    </citation>
    <scope>NUCLEOTIDE SEQUENCE</scope>
</reference>
<sequence>MPILEEDMTYEIMRSREKTHCCAQCPESYAANLRTAWGQSLGYGEQYILRCGNLSHATIRSIRISPTERDLLKLLKGEFELMPIEGLSDRTLLPRIGKIHLGYKHAERGYPIATDYFVFPADHPQYQDLVDTFGEKPKELRIVFPVADEEQVASQYYKQYSQSRGLICKGDGLTCNKVVDTKTGDLAGKDAKETVWAEGTCGGRACPDHMAKKCKEVMNLQFMLPEIPGLGIWQIDTSSINSIINVNSQFALLRSVLGTIALVPVVLSLEDKEVKVPPDNKLKTVRVLHIKSGKTLLQAAQQALMRPLERLTGRTQLALPPGETDPPELIIGDDDEQADAPEQARKDIAELWDGMDRGKEAETTGEDTETPPEPPVEAGPDAEDSDPAPAASADMEIPAVKKAKKPTAQEYEDLKTLLRTCGMDGTDLGNFCNGDPHFWGITVVEDLKRGQFETVKAALGTGVLKAEAK</sequence>
<organism evidence="2">
    <name type="scientific">marine sediment metagenome</name>
    <dbReference type="NCBI Taxonomy" id="412755"/>
    <lineage>
        <taxon>unclassified sequences</taxon>
        <taxon>metagenomes</taxon>
        <taxon>ecological metagenomes</taxon>
    </lineage>
</organism>